<keyword evidence="4 7" id="KW-0175">Coiled coil</keyword>
<gene>
    <name evidence="10" type="primary">Afap1l2_0</name>
    <name evidence="10" type="ORF">EOLROS_R09613</name>
</gene>
<dbReference type="SUPFAM" id="SSF50729">
    <property type="entry name" value="PH domain-like"/>
    <property type="match status" value="2"/>
</dbReference>
<reference evidence="10" key="1">
    <citation type="submission" date="2019-09" db="EMBL/GenBank/DDBJ databases">
        <title>Bird 10,000 Genomes (B10K) Project - Family phase.</title>
        <authorList>
            <person name="Zhang G."/>
        </authorList>
    </citation>
    <scope>NUCLEOTIDE SEQUENCE</scope>
    <source>
        <strain evidence="10">B10K-DU-025-06</strain>
        <tissue evidence="10">Mixed tissue sample</tissue>
    </source>
</reference>
<keyword evidence="3" id="KW-0677">Repeat</keyword>
<proteinExistence type="predicted"/>
<comment type="caution">
    <text evidence="10">The sequence shown here is derived from an EMBL/GenBank/DDBJ whole genome shotgun (WGS) entry which is preliminary data.</text>
</comment>
<dbReference type="GO" id="GO:0032675">
    <property type="term" value="P:regulation of interleukin-6 production"/>
    <property type="evidence" value="ECO:0007669"/>
    <property type="project" value="TreeGrafter"/>
</dbReference>
<dbReference type="SMART" id="SM00233">
    <property type="entry name" value="PH"/>
    <property type="match status" value="2"/>
</dbReference>
<feature type="non-terminal residue" evidence="10">
    <location>
        <position position="821"/>
    </location>
</feature>
<dbReference type="CDD" id="cd13306">
    <property type="entry name" value="PH1_AFAP"/>
    <property type="match status" value="1"/>
</dbReference>
<dbReference type="GO" id="GO:0007346">
    <property type="term" value="P:regulation of mitotic cell cycle"/>
    <property type="evidence" value="ECO:0007669"/>
    <property type="project" value="TreeGrafter"/>
</dbReference>
<feature type="domain" description="PH" evidence="9">
    <location>
        <begin position="348"/>
        <end position="442"/>
    </location>
</feature>
<dbReference type="InterPro" id="IPR011993">
    <property type="entry name" value="PH-like_dom_sf"/>
</dbReference>
<dbReference type="InterPro" id="IPR001849">
    <property type="entry name" value="PH_domain"/>
</dbReference>
<feature type="compositionally biased region" description="Acidic residues" evidence="8">
    <location>
        <begin position="118"/>
        <end position="134"/>
    </location>
</feature>
<feature type="region of interest" description="Disordered" evidence="8">
    <location>
        <begin position="297"/>
        <end position="322"/>
    </location>
</feature>
<sequence>ALEQLLTELEDFLRILDKESLSSTAVLKKSFLSDLLRVYTKSSGGDEEYIYMNKVTIHKQQGDQEKQDKALDRRNSLTNGDLGLHSSPPQKSLPDLPPPKIPEAKQPPVPKIESPEGYYEEAEPYDVSVNEDGEAVSSSYESYDEEESSKGKSATHQWPSTEATIELMKDARICAFLWRKKWLGQWAKQLCVIKDTRLLCYKSSKDHSPQLDVNLLGCTVIHKEKQVRKKEHKLKIIPMNADVIVLGLQSKDQAEQWLRVIQETSGLLCEGGSEGNQYIPDSQRLCYPKVEVSERYSAASESGSSTDGHPETAETKDVKKKGASGLKLSNLMNLGRKKSSSLDSPERSLETSSYLNVLVNSQWKSRWCQIKDGHLHFYQDKNRSKLAQQPLSLAGCEIIPEPSPDHLYSFRILHNGEERVILEAKSSEEMGHWLGLLLSESGSKTDPEEFTYDYVDADRVSCIVSAAKNSFFLMQRKYSEPNAYIDNLPKGKVQQEELYDDVDLPDLPVGNILLLQEEVPKNESKAEGDQDRVYLDLTPVKSFLHCAGKMSCQPSPLSSPSLERAANKAAAESTAEPALVAKEAEPCIKEMETSEQKQPEKPEPDEALPRMPAVKIQTQQQNIAFPQPAPEVPLGTGTAGSPQLVPAHRPKMPLPASAVETKLGKNRTEAEVKRFTEEKERLEKEKDEIRAQLTQLRKERRELKEMLGASTALPLPPFTDKSLEQRLKEIEEECKRKESRRVDLELSLVEVKENLKKAESGPVTLGTAVDTTHLENAAPRAKSASPANSADNSPVNSATALKNRPLSVMVTGKGTVLQKAK</sequence>
<feature type="compositionally biased region" description="Basic and acidic residues" evidence="8">
    <location>
        <begin position="308"/>
        <end position="317"/>
    </location>
</feature>
<dbReference type="InterPro" id="IPR030113">
    <property type="entry name" value="AFAP"/>
</dbReference>
<feature type="compositionally biased region" description="Low complexity" evidence="8">
    <location>
        <begin position="554"/>
        <end position="580"/>
    </location>
</feature>
<dbReference type="PROSITE" id="PS50003">
    <property type="entry name" value="PH_DOMAIN"/>
    <property type="match status" value="2"/>
</dbReference>
<protein>
    <recommendedName>
        <fullName evidence="6">Actin filament-associated protein 1-like 2</fullName>
    </recommendedName>
</protein>
<dbReference type="EMBL" id="WBNI01000255">
    <property type="protein sequence ID" value="NXD66231.1"/>
    <property type="molecule type" value="Genomic_DNA"/>
</dbReference>
<dbReference type="GO" id="GO:0042169">
    <property type="term" value="F:SH2 domain binding"/>
    <property type="evidence" value="ECO:0007669"/>
    <property type="project" value="TreeGrafter"/>
</dbReference>
<dbReference type="AlphaFoldDB" id="A0A851XUE3"/>
<evidence type="ECO:0000256" key="7">
    <source>
        <dbReference type="SAM" id="Coils"/>
    </source>
</evidence>
<dbReference type="GO" id="GO:0045893">
    <property type="term" value="P:positive regulation of DNA-templated transcription"/>
    <property type="evidence" value="ECO:0007669"/>
    <property type="project" value="TreeGrafter"/>
</dbReference>
<feature type="compositionally biased region" description="Low complexity" evidence="8">
    <location>
        <begin position="781"/>
        <end position="798"/>
    </location>
</feature>
<feature type="region of interest" description="Disordered" evidence="8">
    <location>
        <begin position="551"/>
        <end position="580"/>
    </location>
</feature>
<evidence type="ECO:0000259" key="9">
    <source>
        <dbReference type="PROSITE" id="PS50003"/>
    </source>
</evidence>
<evidence type="ECO:0000256" key="4">
    <source>
        <dbReference type="ARBA" id="ARBA00023054"/>
    </source>
</evidence>
<dbReference type="Pfam" id="PF00169">
    <property type="entry name" value="PH"/>
    <property type="match status" value="2"/>
</dbReference>
<dbReference type="CDD" id="cd13307">
    <property type="entry name" value="PH2_AFAP"/>
    <property type="match status" value="1"/>
</dbReference>
<dbReference type="Gene3D" id="2.30.29.30">
    <property type="entry name" value="Pleckstrin-homology domain (PH domain)/Phosphotyrosine-binding domain (PTB)"/>
    <property type="match status" value="2"/>
</dbReference>
<feature type="domain" description="PH" evidence="9">
    <location>
        <begin position="170"/>
        <end position="266"/>
    </location>
</feature>
<feature type="region of interest" description="Disordered" evidence="8">
    <location>
        <begin position="764"/>
        <end position="821"/>
    </location>
</feature>
<feature type="compositionally biased region" description="Pro residues" evidence="8">
    <location>
        <begin position="95"/>
        <end position="110"/>
    </location>
</feature>
<dbReference type="Proteomes" id="UP000637704">
    <property type="component" value="Unassembled WGS sequence"/>
</dbReference>
<dbReference type="GO" id="GO:0017124">
    <property type="term" value="F:SH3 domain binding"/>
    <property type="evidence" value="ECO:0007669"/>
    <property type="project" value="TreeGrafter"/>
</dbReference>
<keyword evidence="2" id="KW-0963">Cytoplasm</keyword>
<comment type="function">
    <text evidence="5">May play a role in a signaling cascade by enhancing the kinase activity of SRC. Contributes to SRC-regulated transcription activation.</text>
</comment>
<name>A0A851XUE3_EOLRO</name>
<evidence type="ECO:0000313" key="10">
    <source>
        <dbReference type="EMBL" id="NXD66231.1"/>
    </source>
</evidence>
<dbReference type="GO" id="GO:0045742">
    <property type="term" value="P:positive regulation of epidermal growth factor receptor signaling pathway"/>
    <property type="evidence" value="ECO:0007669"/>
    <property type="project" value="TreeGrafter"/>
</dbReference>
<evidence type="ECO:0000256" key="8">
    <source>
        <dbReference type="SAM" id="MobiDB-lite"/>
    </source>
</evidence>
<dbReference type="GO" id="GO:0006954">
    <property type="term" value="P:inflammatory response"/>
    <property type="evidence" value="ECO:0007669"/>
    <property type="project" value="TreeGrafter"/>
</dbReference>
<evidence type="ECO:0000256" key="6">
    <source>
        <dbReference type="ARBA" id="ARBA00072612"/>
    </source>
</evidence>
<dbReference type="PANTHER" id="PTHR14338:SF4">
    <property type="entry name" value="ACTIN FILAMENT-ASSOCIATED PROTEIN 1-LIKE 2"/>
    <property type="match status" value="1"/>
</dbReference>
<dbReference type="FunFam" id="2.30.29.30:FF:000020">
    <property type="entry name" value="Actin filament-associated protein 1-like 2 isoform 1"/>
    <property type="match status" value="1"/>
</dbReference>
<keyword evidence="11" id="KW-1185">Reference proteome</keyword>
<feature type="non-terminal residue" evidence="10">
    <location>
        <position position="1"/>
    </location>
</feature>
<dbReference type="GO" id="GO:0005829">
    <property type="term" value="C:cytosol"/>
    <property type="evidence" value="ECO:0007669"/>
    <property type="project" value="TreeGrafter"/>
</dbReference>
<accession>A0A851XUE3</accession>
<dbReference type="FunFam" id="2.30.29.30:FF:000171">
    <property type="entry name" value="Actin filament-associated protein 1-like 2 isoform 1"/>
    <property type="match status" value="1"/>
</dbReference>
<feature type="region of interest" description="Disordered" evidence="8">
    <location>
        <begin position="75"/>
        <end position="159"/>
    </location>
</feature>
<evidence type="ECO:0000256" key="1">
    <source>
        <dbReference type="ARBA" id="ARBA00004496"/>
    </source>
</evidence>
<dbReference type="PANTHER" id="PTHR14338">
    <property type="entry name" value="ACTIN FILAMENT-ASSOCIATED PROTEIN 1 FAMILY MEMBER"/>
    <property type="match status" value="1"/>
</dbReference>
<evidence type="ECO:0000256" key="2">
    <source>
        <dbReference type="ARBA" id="ARBA00022490"/>
    </source>
</evidence>
<dbReference type="GO" id="GO:0032757">
    <property type="term" value="P:positive regulation of interleukin-8 production"/>
    <property type="evidence" value="ECO:0007669"/>
    <property type="project" value="TreeGrafter"/>
</dbReference>
<comment type="subcellular location">
    <subcellularLocation>
        <location evidence="1">Cytoplasm</location>
    </subcellularLocation>
</comment>
<evidence type="ECO:0000313" key="11">
    <source>
        <dbReference type="Proteomes" id="UP000637704"/>
    </source>
</evidence>
<organism evidence="10 11">
    <name type="scientific">Eolophus roseicapilla</name>
    <name type="common">Galah cockatoo</name>
    <name type="synonym">Cacatua roseicapilla</name>
    <dbReference type="NCBI Taxonomy" id="176039"/>
    <lineage>
        <taxon>Eukaryota</taxon>
        <taxon>Metazoa</taxon>
        <taxon>Chordata</taxon>
        <taxon>Craniata</taxon>
        <taxon>Vertebrata</taxon>
        <taxon>Euteleostomi</taxon>
        <taxon>Archelosauria</taxon>
        <taxon>Archosauria</taxon>
        <taxon>Dinosauria</taxon>
        <taxon>Saurischia</taxon>
        <taxon>Theropoda</taxon>
        <taxon>Coelurosauria</taxon>
        <taxon>Aves</taxon>
        <taxon>Neognathae</taxon>
        <taxon>Neoaves</taxon>
        <taxon>Telluraves</taxon>
        <taxon>Australaves</taxon>
        <taxon>Psittaciformes</taxon>
        <taxon>Cacatuidae</taxon>
        <taxon>Eolophus</taxon>
    </lineage>
</organism>
<evidence type="ECO:0000256" key="5">
    <source>
        <dbReference type="ARBA" id="ARBA00059761"/>
    </source>
</evidence>
<feature type="coiled-coil region" evidence="7">
    <location>
        <begin position="665"/>
        <end position="754"/>
    </location>
</feature>
<evidence type="ECO:0000256" key="3">
    <source>
        <dbReference type="ARBA" id="ARBA00022737"/>
    </source>
</evidence>